<keyword evidence="14" id="KW-0234">DNA repair</keyword>
<dbReference type="FunFam" id="3.40.50.1010:FF:000002">
    <property type="entry name" value="Exonuclease 1, putative"/>
    <property type="match status" value="1"/>
</dbReference>
<evidence type="ECO:0000256" key="6">
    <source>
        <dbReference type="ARBA" id="ARBA00022723"/>
    </source>
</evidence>
<dbReference type="FunFam" id="1.10.150.20:FF:000011">
    <property type="entry name" value="exonuclease 1"/>
    <property type="match status" value="1"/>
</dbReference>
<dbReference type="InterPro" id="IPR006086">
    <property type="entry name" value="XPG-I_dom"/>
</dbReference>
<feature type="region of interest" description="Disordered" evidence="17">
    <location>
        <begin position="589"/>
        <end position="608"/>
    </location>
</feature>
<dbReference type="GO" id="GO:0005634">
    <property type="term" value="C:nucleus"/>
    <property type="evidence" value="ECO:0007669"/>
    <property type="project" value="UniProtKB-SubCell"/>
</dbReference>
<dbReference type="SUPFAM" id="SSF88723">
    <property type="entry name" value="PIN domain-like"/>
    <property type="match status" value="1"/>
</dbReference>
<keyword evidence="12" id="KW-0267">Excision nuclease</keyword>
<protein>
    <recommendedName>
        <fullName evidence="4">Exonuclease 1</fullName>
    </recommendedName>
</protein>
<evidence type="ECO:0000256" key="5">
    <source>
        <dbReference type="ARBA" id="ARBA00022722"/>
    </source>
</evidence>
<evidence type="ECO:0000256" key="11">
    <source>
        <dbReference type="ARBA" id="ARBA00022842"/>
    </source>
</evidence>
<gene>
    <name evidence="20" type="ORF">RND71_033641</name>
</gene>
<sequence length="814" mass="90534">MLPINIKDLKGCSVAVDTYSWLHKGALSCSKDLCKGIPTTKHIDYCMHRVNLLRHYGVKPILVFDGGPLPMKNEQENKRGRSRKENLSRAIEHETNGNMTAAYECYQKAVDISPSMAHDLIQVLKRENVCYVVAPYEADAQMTFLAISKQVDAVITEDSDLIAFGCPRIIYKMDKFGQGLEFRYSKLDQNKDLNLTGFTKQMLLEMCILSGCDYLQSLPGMGLKKAHALVKKFKSYDKVIKHLRYNTAAVSPLYEESFKKAIMTFQHQRVYDLMTEDLVHLSELSDCGSQDLDFLGPYPYKFIHDATLMPVRIKSTFILVGGFSMSHSLTRRTLIPTEVAQGIAKGDIDPFTMMPFQKECKSAELVHSSTYELNDFKVEGERRKLDLPAQKNLLTDYFCTASLEAKRKFRAPRTSPIPPNSKCGVSSPWADSKKGADSYEFGSLSMSLTDPLGVSSVLVDDDILLKASTCLESTSPGSLEEEEIANGLGLQPVPLQHPICKPCITLSKEHAPDLSESMTRAANKKVIVRSSYFLKNNKKEDIQDDKSEINEAANEKSRSSVPENDCDSMSDARNGAVIAAVKNAIPRSSYFQHNPSAGNGDIEQKEKEKKRVIVKSSYFRKNLGKENSQGNSDVAAELEYTNPKASSGNDYSERRLKKRKVTFIDTVQTENASADCLEADTSGNQGETLEHLSISGDFNSDLDGSIKETKDGEGKFGSNISHLGQYSQISEKSMENFVSFISSFRYTSNGSRASGLRAPLKDIKNTSTNRSTSNMDLSKFVYKPAKQNQLSARSVLIGKSCGEAILLFPWLPKV</sequence>
<dbReference type="SMART" id="SM00484">
    <property type="entry name" value="XPGI"/>
    <property type="match status" value="1"/>
</dbReference>
<feature type="region of interest" description="Disordered" evidence="17">
    <location>
        <begin position="543"/>
        <end position="570"/>
    </location>
</feature>
<comment type="cofactor">
    <cofactor evidence="1">
        <name>Mg(2+)</name>
        <dbReference type="ChEBI" id="CHEBI:18420"/>
    </cofactor>
</comment>
<evidence type="ECO:0000256" key="3">
    <source>
        <dbReference type="ARBA" id="ARBA00010563"/>
    </source>
</evidence>
<dbReference type="InterPro" id="IPR019974">
    <property type="entry name" value="XPG_CS"/>
</dbReference>
<name>A0AAE1UXN7_9SOLA</name>
<dbReference type="SMART" id="SM00485">
    <property type="entry name" value="XPGN"/>
    <property type="match status" value="1"/>
</dbReference>
<comment type="similarity">
    <text evidence="3">Belongs to the XPG/RAD2 endonuclease family. EXO1 subfamily.</text>
</comment>
<keyword evidence="5" id="KW-0540">Nuclease</keyword>
<keyword evidence="6" id="KW-0479">Metal-binding</keyword>
<keyword evidence="15" id="KW-0539">Nucleus</keyword>
<evidence type="ECO:0000313" key="21">
    <source>
        <dbReference type="Proteomes" id="UP001291623"/>
    </source>
</evidence>
<keyword evidence="13" id="KW-0238">DNA-binding</keyword>
<dbReference type="SUPFAM" id="SSF47807">
    <property type="entry name" value="5' to 3' exonuclease, C-terminal subdomain"/>
    <property type="match status" value="1"/>
</dbReference>
<accession>A0AAE1UXN7</accession>
<dbReference type="InterPro" id="IPR008918">
    <property type="entry name" value="HhH2"/>
</dbReference>
<evidence type="ECO:0000256" key="12">
    <source>
        <dbReference type="ARBA" id="ARBA00022881"/>
    </source>
</evidence>
<dbReference type="PRINTS" id="PR00853">
    <property type="entry name" value="XPGRADSUPER"/>
</dbReference>
<dbReference type="GO" id="GO:0046872">
    <property type="term" value="F:metal ion binding"/>
    <property type="evidence" value="ECO:0007669"/>
    <property type="project" value="UniProtKB-KW"/>
</dbReference>
<dbReference type="PANTHER" id="PTHR11081">
    <property type="entry name" value="FLAP ENDONUCLEASE FAMILY MEMBER"/>
    <property type="match status" value="1"/>
</dbReference>
<evidence type="ECO:0000256" key="8">
    <source>
        <dbReference type="ARBA" id="ARBA00022769"/>
    </source>
</evidence>
<keyword evidence="7" id="KW-0227">DNA damage</keyword>
<dbReference type="InterPro" id="IPR029060">
    <property type="entry name" value="PIN-like_dom_sf"/>
</dbReference>
<feature type="domain" description="XPG N-terminal" evidence="19">
    <location>
        <begin position="1"/>
        <end position="86"/>
    </location>
</feature>
<dbReference type="Gene3D" id="3.40.50.1010">
    <property type="entry name" value="5'-nuclease"/>
    <property type="match status" value="1"/>
</dbReference>
<keyword evidence="9" id="KW-0378">Hydrolase</keyword>
<dbReference type="InterPro" id="IPR006085">
    <property type="entry name" value="XPG_DNA_repair_N"/>
</dbReference>
<evidence type="ECO:0000313" key="20">
    <source>
        <dbReference type="EMBL" id="KAK4347302.1"/>
    </source>
</evidence>
<comment type="function">
    <text evidence="16">Putative 5'-&gt;3' double-stranded DNA exonuclease which may also contain a cryptic 3'-&gt;5' double-stranded DNA exonuclease activity. May be involved in DNA mismatch repair (MMR).</text>
</comment>
<evidence type="ECO:0000256" key="16">
    <source>
        <dbReference type="ARBA" id="ARBA00060210"/>
    </source>
</evidence>
<proteinExistence type="inferred from homology"/>
<evidence type="ECO:0000256" key="4">
    <source>
        <dbReference type="ARBA" id="ARBA00020324"/>
    </source>
</evidence>
<keyword evidence="10" id="KW-0269">Exonuclease</keyword>
<dbReference type="CDD" id="cd09857">
    <property type="entry name" value="PIN_EXO1"/>
    <property type="match status" value="1"/>
</dbReference>
<dbReference type="Proteomes" id="UP001291623">
    <property type="component" value="Unassembled WGS sequence"/>
</dbReference>
<evidence type="ECO:0000256" key="13">
    <source>
        <dbReference type="ARBA" id="ARBA00023125"/>
    </source>
</evidence>
<dbReference type="GO" id="GO:0006281">
    <property type="term" value="P:DNA repair"/>
    <property type="evidence" value="ECO:0007669"/>
    <property type="project" value="UniProtKB-KW"/>
</dbReference>
<dbReference type="PANTHER" id="PTHR11081:SF65">
    <property type="entry name" value="DNA DAMAGE-INDUCIBLE PROTEIN DIN7-RELATED"/>
    <property type="match status" value="1"/>
</dbReference>
<organism evidence="20 21">
    <name type="scientific">Anisodus tanguticus</name>
    <dbReference type="NCBI Taxonomy" id="243964"/>
    <lineage>
        <taxon>Eukaryota</taxon>
        <taxon>Viridiplantae</taxon>
        <taxon>Streptophyta</taxon>
        <taxon>Embryophyta</taxon>
        <taxon>Tracheophyta</taxon>
        <taxon>Spermatophyta</taxon>
        <taxon>Magnoliopsida</taxon>
        <taxon>eudicotyledons</taxon>
        <taxon>Gunneridae</taxon>
        <taxon>Pentapetalae</taxon>
        <taxon>asterids</taxon>
        <taxon>lamiids</taxon>
        <taxon>Solanales</taxon>
        <taxon>Solanaceae</taxon>
        <taxon>Solanoideae</taxon>
        <taxon>Hyoscyameae</taxon>
        <taxon>Anisodus</taxon>
    </lineage>
</organism>
<reference evidence="20" key="1">
    <citation type="submission" date="2023-12" db="EMBL/GenBank/DDBJ databases">
        <title>Genome assembly of Anisodus tanguticus.</title>
        <authorList>
            <person name="Wang Y.-J."/>
        </authorList>
    </citation>
    <scope>NUCLEOTIDE SEQUENCE</scope>
    <source>
        <strain evidence="20">KB-2021</strain>
        <tissue evidence="20">Leaf</tissue>
    </source>
</reference>
<dbReference type="CDD" id="cd09908">
    <property type="entry name" value="H3TH_EXO1"/>
    <property type="match status" value="1"/>
</dbReference>
<evidence type="ECO:0000256" key="17">
    <source>
        <dbReference type="SAM" id="MobiDB-lite"/>
    </source>
</evidence>
<feature type="domain" description="XPG-I" evidence="18">
    <location>
        <begin position="125"/>
        <end position="195"/>
    </location>
</feature>
<dbReference type="EMBL" id="JAVYJV010000018">
    <property type="protein sequence ID" value="KAK4347302.1"/>
    <property type="molecule type" value="Genomic_DNA"/>
</dbReference>
<evidence type="ECO:0000256" key="15">
    <source>
        <dbReference type="ARBA" id="ARBA00023242"/>
    </source>
</evidence>
<dbReference type="SMART" id="SM00279">
    <property type="entry name" value="HhH2"/>
    <property type="match status" value="1"/>
</dbReference>
<evidence type="ECO:0000256" key="10">
    <source>
        <dbReference type="ARBA" id="ARBA00022839"/>
    </source>
</evidence>
<dbReference type="InterPro" id="IPR036279">
    <property type="entry name" value="5-3_exonuclease_C_sf"/>
</dbReference>
<evidence type="ECO:0000259" key="18">
    <source>
        <dbReference type="SMART" id="SM00484"/>
    </source>
</evidence>
<feature type="compositionally biased region" description="Basic and acidic residues" evidence="17">
    <location>
        <begin position="543"/>
        <end position="558"/>
    </location>
</feature>
<keyword evidence="21" id="KW-1185">Reference proteome</keyword>
<keyword evidence="8" id="KW-0228">DNA excision</keyword>
<dbReference type="GO" id="GO:0035312">
    <property type="term" value="F:5'-3' DNA exonuclease activity"/>
    <property type="evidence" value="ECO:0007669"/>
    <property type="project" value="InterPro"/>
</dbReference>
<dbReference type="PROSITE" id="PS00841">
    <property type="entry name" value="XPG_1"/>
    <property type="match status" value="1"/>
</dbReference>
<dbReference type="GO" id="GO:0003677">
    <property type="term" value="F:DNA binding"/>
    <property type="evidence" value="ECO:0007669"/>
    <property type="project" value="UniProtKB-KW"/>
</dbReference>
<evidence type="ECO:0000256" key="2">
    <source>
        <dbReference type="ARBA" id="ARBA00004123"/>
    </source>
</evidence>
<evidence type="ECO:0000256" key="9">
    <source>
        <dbReference type="ARBA" id="ARBA00022801"/>
    </source>
</evidence>
<evidence type="ECO:0000259" key="19">
    <source>
        <dbReference type="SMART" id="SM00485"/>
    </source>
</evidence>
<dbReference type="InterPro" id="IPR006084">
    <property type="entry name" value="XPG/Rad2"/>
</dbReference>
<comment type="subcellular location">
    <subcellularLocation>
        <location evidence="2">Nucleus</location>
    </subcellularLocation>
</comment>
<evidence type="ECO:0000256" key="1">
    <source>
        <dbReference type="ARBA" id="ARBA00001946"/>
    </source>
</evidence>
<dbReference type="InterPro" id="IPR044752">
    <property type="entry name" value="PIN-like_EXO1"/>
</dbReference>
<dbReference type="AlphaFoldDB" id="A0AAE1UXN7"/>
<evidence type="ECO:0000256" key="14">
    <source>
        <dbReference type="ARBA" id="ARBA00023204"/>
    </source>
</evidence>
<dbReference type="InterPro" id="IPR037315">
    <property type="entry name" value="EXO1_H3TH"/>
</dbReference>
<dbReference type="GO" id="GO:0017108">
    <property type="term" value="F:5'-flap endonuclease activity"/>
    <property type="evidence" value="ECO:0007669"/>
    <property type="project" value="TreeGrafter"/>
</dbReference>
<comment type="caution">
    <text evidence="20">The sequence shown here is derived from an EMBL/GenBank/DDBJ whole genome shotgun (WGS) entry which is preliminary data.</text>
</comment>
<dbReference type="Pfam" id="PF00752">
    <property type="entry name" value="XPG_N"/>
    <property type="match status" value="1"/>
</dbReference>
<dbReference type="Pfam" id="PF00867">
    <property type="entry name" value="XPG_I"/>
    <property type="match status" value="1"/>
</dbReference>
<keyword evidence="11" id="KW-0460">Magnesium</keyword>
<evidence type="ECO:0000256" key="7">
    <source>
        <dbReference type="ARBA" id="ARBA00022763"/>
    </source>
</evidence>
<dbReference type="Gene3D" id="1.10.150.20">
    <property type="entry name" value="5' to 3' exonuclease, C-terminal subdomain"/>
    <property type="match status" value="1"/>
</dbReference>